<dbReference type="Gene3D" id="1.10.443.10">
    <property type="entry name" value="Intergrase catalytic core"/>
    <property type="match status" value="1"/>
</dbReference>
<keyword evidence="2" id="KW-0229">DNA integration</keyword>
<dbReference type="RefSeq" id="WP_259079220.1">
    <property type="nucleotide sequence ID" value="NZ_JANUAU010000001.1"/>
</dbReference>
<dbReference type="SUPFAM" id="SSF56349">
    <property type="entry name" value="DNA breaking-rejoining enzymes"/>
    <property type="match status" value="1"/>
</dbReference>
<organism evidence="8 9">
    <name type="scientific">Salinibacter ruber</name>
    <dbReference type="NCBI Taxonomy" id="146919"/>
    <lineage>
        <taxon>Bacteria</taxon>
        <taxon>Pseudomonadati</taxon>
        <taxon>Rhodothermota</taxon>
        <taxon>Rhodothermia</taxon>
        <taxon>Rhodothermales</taxon>
        <taxon>Salinibacteraceae</taxon>
        <taxon>Salinibacter</taxon>
    </lineage>
</organism>
<keyword evidence="3 5" id="KW-0238">DNA-binding</keyword>
<reference evidence="8" key="1">
    <citation type="submission" date="2022-08" db="EMBL/GenBank/DDBJ databases">
        <title>Genomic Encyclopedia of Type Strains, Phase V (KMG-V): Genome sequencing to study the core and pangenomes of soil and plant-associated prokaryotes.</title>
        <authorList>
            <person name="Whitman W."/>
        </authorList>
    </citation>
    <scope>NUCLEOTIDE SEQUENCE</scope>
    <source>
        <strain evidence="8">0</strain>
    </source>
</reference>
<dbReference type="InterPro" id="IPR050090">
    <property type="entry name" value="Tyrosine_recombinase_XerCD"/>
</dbReference>
<protein>
    <submittedName>
        <fullName evidence="8">Integrase</fullName>
    </submittedName>
</protein>
<comment type="similarity">
    <text evidence="1">Belongs to the 'phage' integrase family.</text>
</comment>
<dbReference type="Pfam" id="PF00589">
    <property type="entry name" value="Phage_integrase"/>
    <property type="match status" value="1"/>
</dbReference>
<evidence type="ECO:0000256" key="2">
    <source>
        <dbReference type="ARBA" id="ARBA00022908"/>
    </source>
</evidence>
<keyword evidence="4" id="KW-0233">DNA recombination</keyword>
<comment type="caution">
    <text evidence="8">The sequence shown here is derived from an EMBL/GenBank/DDBJ whole genome shotgun (WGS) entry which is preliminary data.</text>
</comment>
<name>A0A9X2PYF6_9BACT</name>
<dbReference type="CDD" id="cd00796">
    <property type="entry name" value="INT_Rci_Hp1_C"/>
    <property type="match status" value="1"/>
</dbReference>
<gene>
    <name evidence="8" type="ORF">GGP71_000284</name>
</gene>
<evidence type="ECO:0000259" key="7">
    <source>
        <dbReference type="PROSITE" id="PS51900"/>
    </source>
</evidence>
<sequence length="368" mass="42667">MASTYKRNGTYYAKFHDSSREPANKRFSLRTSKKAEARHRLTDLERAISDGDFDPWRHDPFETVFTSTSTEVTSPKSRLFTVAEVIDAFSKAKRQQGRAESTIRKYTDIWRLLKRQVGEDRDLDKLTPNQVREFIYDQSIKPATQKARYRHIRAILRWAGEGDVLSSVEQPRVGEKLPKAVRKKELDQICRAVITDYREKRKDRRCRPREIVWLVPAFRFSFFTGLRGSELGRLRWSHVNLEKRRLTIYEQKSGNQDTIPLVKPAEELLRQVGPEEGLDAFVFHSPGGDRWDRSAKRFREHVSRQFGKYRDEAGVHGLRHGFATRLAENGSSAVAIKRAMRHSSISTSMKYVHLANGRLQEELDGAFS</sequence>
<evidence type="ECO:0000259" key="6">
    <source>
        <dbReference type="PROSITE" id="PS51898"/>
    </source>
</evidence>
<dbReference type="Gene3D" id="1.10.150.130">
    <property type="match status" value="1"/>
</dbReference>
<dbReference type="InterPro" id="IPR002104">
    <property type="entry name" value="Integrase_catalytic"/>
</dbReference>
<dbReference type="PANTHER" id="PTHR30349">
    <property type="entry name" value="PHAGE INTEGRASE-RELATED"/>
    <property type="match status" value="1"/>
</dbReference>
<feature type="domain" description="Core-binding (CB)" evidence="7">
    <location>
        <begin position="80"/>
        <end position="160"/>
    </location>
</feature>
<dbReference type="Proteomes" id="UP001155027">
    <property type="component" value="Unassembled WGS sequence"/>
</dbReference>
<accession>A0A9X2PYF6</accession>
<evidence type="ECO:0000313" key="9">
    <source>
        <dbReference type="Proteomes" id="UP001155027"/>
    </source>
</evidence>
<dbReference type="EMBL" id="JANUAU010000001">
    <property type="protein sequence ID" value="MCS3676388.1"/>
    <property type="molecule type" value="Genomic_DNA"/>
</dbReference>
<evidence type="ECO:0000256" key="5">
    <source>
        <dbReference type="PROSITE-ProRule" id="PRU01248"/>
    </source>
</evidence>
<dbReference type="PROSITE" id="PS51900">
    <property type="entry name" value="CB"/>
    <property type="match status" value="1"/>
</dbReference>
<evidence type="ECO:0000256" key="4">
    <source>
        <dbReference type="ARBA" id="ARBA00023172"/>
    </source>
</evidence>
<dbReference type="InterPro" id="IPR011010">
    <property type="entry name" value="DNA_brk_join_enz"/>
</dbReference>
<feature type="domain" description="Tyr recombinase" evidence="6">
    <location>
        <begin position="176"/>
        <end position="364"/>
    </location>
</feature>
<evidence type="ECO:0000256" key="3">
    <source>
        <dbReference type="ARBA" id="ARBA00023125"/>
    </source>
</evidence>
<dbReference type="PROSITE" id="PS51898">
    <property type="entry name" value="TYR_RECOMBINASE"/>
    <property type="match status" value="1"/>
</dbReference>
<dbReference type="GO" id="GO:0006310">
    <property type="term" value="P:DNA recombination"/>
    <property type="evidence" value="ECO:0007669"/>
    <property type="project" value="UniProtKB-KW"/>
</dbReference>
<evidence type="ECO:0000256" key="1">
    <source>
        <dbReference type="ARBA" id="ARBA00008857"/>
    </source>
</evidence>
<dbReference type="InterPro" id="IPR010998">
    <property type="entry name" value="Integrase_recombinase_N"/>
</dbReference>
<dbReference type="InterPro" id="IPR044068">
    <property type="entry name" value="CB"/>
</dbReference>
<dbReference type="GO" id="GO:0003677">
    <property type="term" value="F:DNA binding"/>
    <property type="evidence" value="ECO:0007669"/>
    <property type="project" value="UniProtKB-UniRule"/>
</dbReference>
<dbReference type="AlphaFoldDB" id="A0A9X2PYF6"/>
<evidence type="ECO:0000313" key="8">
    <source>
        <dbReference type="EMBL" id="MCS3676388.1"/>
    </source>
</evidence>
<dbReference type="InterPro" id="IPR013762">
    <property type="entry name" value="Integrase-like_cat_sf"/>
</dbReference>
<proteinExistence type="inferred from homology"/>
<dbReference type="PANTHER" id="PTHR30349:SF64">
    <property type="entry name" value="PROPHAGE INTEGRASE INTD-RELATED"/>
    <property type="match status" value="1"/>
</dbReference>
<dbReference type="GO" id="GO:0015074">
    <property type="term" value="P:DNA integration"/>
    <property type="evidence" value="ECO:0007669"/>
    <property type="project" value="UniProtKB-KW"/>
</dbReference>